<evidence type="ECO:0000313" key="2">
    <source>
        <dbReference type="EMBL" id="CAD8283120.1"/>
    </source>
</evidence>
<sequence>MRHPTCMNQTQAVCDTTCVPFFQAMWHAGRAFRTQTAEQTNPPDTTRPQQAVQLPFLQLQGSGTPARSAAARIVMPRGAMTSVRKPPGSARVTTASPADAASDAA</sequence>
<protein>
    <submittedName>
        <fullName evidence="2">Uncharacterized protein</fullName>
    </submittedName>
</protein>
<organism evidence="2">
    <name type="scientific">Chlamydomonas euryale</name>
    <dbReference type="NCBI Taxonomy" id="1486919"/>
    <lineage>
        <taxon>Eukaryota</taxon>
        <taxon>Viridiplantae</taxon>
        <taxon>Chlorophyta</taxon>
        <taxon>core chlorophytes</taxon>
        <taxon>Chlorophyceae</taxon>
        <taxon>CS clade</taxon>
        <taxon>Chlamydomonadales</taxon>
        <taxon>Chlamydomonadaceae</taxon>
        <taxon>Chlamydomonas</taxon>
    </lineage>
</organism>
<name>A0A7R9YS29_9CHLO</name>
<accession>A0A7R9YS29</accession>
<evidence type="ECO:0000256" key="1">
    <source>
        <dbReference type="SAM" id="MobiDB-lite"/>
    </source>
</evidence>
<dbReference type="EMBL" id="HBEC01006985">
    <property type="protein sequence ID" value="CAD8283120.1"/>
    <property type="molecule type" value="Transcribed_RNA"/>
</dbReference>
<reference evidence="2" key="1">
    <citation type="submission" date="2021-01" db="EMBL/GenBank/DDBJ databases">
        <authorList>
            <person name="Corre E."/>
            <person name="Pelletier E."/>
            <person name="Niang G."/>
            <person name="Scheremetjew M."/>
            <person name="Finn R."/>
            <person name="Kale V."/>
            <person name="Holt S."/>
            <person name="Cochrane G."/>
            <person name="Meng A."/>
            <person name="Brown T."/>
            <person name="Cohen L."/>
        </authorList>
    </citation>
    <scope>NUCLEOTIDE SEQUENCE</scope>
    <source>
        <strain evidence="2">CCMP219</strain>
    </source>
</reference>
<feature type="compositionally biased region" description="Low complexity" evidence="1">
    <location>
        <begin position="95"/>
        <end position="105"/>
    </location>
</feature>
<proteinExistence type="predicted"/>
<feature type="region of interest" description="Disordered" evidence="1">
    <location>
        <begin position="77"/>
        <end position="105"/>
    </location>
</feature>
<dbReference type="AlphaFoldDB" id="A0A7R9YS29"/>
<gene>
    <name evidence="2" type="ORF">CEUR00632_LOCUS3155</name>
</gene>